<dbReference type="Proteomes" id="UP000011910">
    <property type="component" value="Unassembled WGS sequence"/>
</dbReference>
<dbReference type="eggNOG" id="COG0702">
    <property type="taxonomic scope" value="Bacteria"/>
</dbReference>
<protein>
    <recommendedName>
        <fullName evidence="1">NAD(P)-binding domain-containing protein</fullName>
    </recommendedName>
</protein>
<dbReference type="CDD" id="cd05250">
    <property type="entry name" value="CC3_like_SDR_a"/>
    <property type="match status" value="1"/>
</dbReference>
<name>M7NJY6_9BACT</name>
<dbReference type="Pfam" id="PF13460">
    <property type="entry name" value="NAD_binding_10"/>
    <property type="match status" value="1"/>
</dbReference>
<evidence type="ECO:0000313" key="3">
    <source>
        <dbReference type="Proteomes" id="UP000011910"/>
    </source>
</evidence>
<reference evidence="2 3" key="1">
    <citation type="journal article" date="2013" name="Genome Announc.">
        <title>Draft Genome Sequence of Cesiribacter andamanensis Strain AMV16T, Isolated from a Soil Sample from a Mud Volcano in the Andaman Islands, India.</title>
        <authorList>
            <person name="Shivaji S."/>
            <person name="Ara S."/>
            <person name="Begum Z."/>
            <person name="Srinivas T.N."/>
            <person name="Singh A."/>
            <person name="Kumar Pinnaka A."/>
        </authorList>
    </citation>
    <scope>NUCLEOTIDE SEQUENCE [LARGE SCALE GENOMIC DNA]</scope>
    <source>
        <strain evidence="2 3">AMV16</strain>
    </source>
</reference>
<accession>M7NJY6</accession>
<dbReference type="InterPro" id="IPR016040">
    <property type="entry name" value="NAD(P)-bd_dom"/>
</dbReference>
<feature type="domain" description="NAD(P)-binding" evidence="1">
    <location>
        <begin position="18"/>
        <end position="129"/>
    </location>
</feature>
<gene>
    <name evidence="2" type="ORF">ADICEAN_02762</name>
</gene>
<evidence type="ECO:0000313" key="2">
    <source>
        <dbReference type="EMBL" id="EMR02100.1"/>
    </source>
</evidence>
<evidence type="ECO:0000259" key="1">
    <source>
        <dbReference type="Pfam" id="PF13460"/>
    </source>
</evidence>
<dbReference type="EMBL" id="AODQ01000073">
    <property type="protein sequence ID" value="EMR02100.1"/>
    <property type="molecule type" value="Genomic_DNA"/>
</dbReference>
<dbReference type="PANTHER" id="PTHR14097">
    <property type="entry name" value="OXIDOREDUCTASE HTATIP2"/>
    <property type="match status" value="1"/>
</dbReference>
<sequence>MNTPSTQQTTPRTALVAGASGLVGKHLLELLLEDPRYGTVQVLTRRKLKKQHPRLEQLVVDFDALDQHAPFTGVQDVYCCLGTTMKKAGSKEVFRKVDYVYPLALARLAAQGGAEQYLLITAMGANKGSLFFYNRVKGEVEEAVSKIPNYKSIHIFRPSLLLGDRKEDRLGEDLAGRVTKLLRPLMVGPFRPYRPIKARDVARGMLHAAFSGSRGVVLHASEDIKKLARTNPKV</sequence>
<dbReference type="AlphaFoldDB" id="M7NJY6"/>
<dbReference type="PANTHER" id="PTHR14097:SF7">
    <property type="entry name" value="OXIDOREDUCTASE HTATIP2"/>
    <property type="match status" value="1"/>
</dbReference>
<proteinExistence type="predicted"/>
<dbReference type="STRING" id="1279009.ADICEAN_02762"/>
<dbReference type="SUPFAM" id="SSF51735">
    <property type="entry name" value="NAD(P)-binding Rossmann-fold domains"/>
    <property type="match status" value="1"/>
</dbReference>
<comment type="caution">
    <text evidence="2">The sequence shown here is derived from an EMBL/GenBank/DDBJ whole genome shotgun (WGS) entry which is preliminary data.</text>
</comment>
<keyword evidence="3" id="KW-1185">Reference proteome</keyword>
<dbReference type="RefSeq" id="WP_009196150.1">
    <property type="nucleotide sequence ID" value="NZ_AODQ01000073.1"/>
</dbReference>
<dbReference type="InterPro" id="IPR036291">
    <property type="entry name" value="NAD(P)-bd_dom_sf"/>
</dbReference>
<dbReference type="Gene3D" id="3.40.50.720">
    <property type="entry name" value="NAD(P)-binding Rossmann-like Domain"/>
    <property type="match status" value="1"/>
</dbReference>
<dbReference type="OrthoDB" id="9798632at2"/>
<dbReference type="PATRIC" id="fig|1279009.4.peg.2801"/>
<organism evidence="2 3">
    <name type="scientific">Cesiribacter andamanensis AMV16</name>
    <dbReference type="NCBI Taxonomy" id="1279009"/>
    <lineage>
        <taxon>Bacteria</taxon>
        <taxon>Pseudomonadati</taxon>
        <taxon>Bacteroidota</taxon>
        <taxon>Cytophagia</taxon>
        <taxon>Cytophagales</taxon>
        <taxon>Cesiribacteraceae</taxon>
        <taxon>Cesiribacter</taxon>
    </lineage>
</organism>